<keyword evidence="7" id="KW-0963">Cytoplasm</keyword>
<dbReference type="InterPro" id="IPR045132">
    <property type="entry name" value="UBE4"/>
</dbReference>
<evidence type="ECO:0000256" key="7">
    <source>
        <dbReference type="ARBA" id="ARBA00022490"/>
    </source>
</evidence>
<evidence type="ECO:0000256" key="1">
    <source>
        <dbReference type="ARBA" id="ARBA00000900"/>
    </source>
</evidence>
<sequence>MASSASASSPVATGKSLADWQNEALSKILNVTLDATDTRHPARLYLDELAQEHTTGADDNQATPTPPGSPPLSTPKLTEDTIDEVVVARLSYLATKGPENPVTHPDLQLPTFDYLFRAWQRAQVITSGLNETGRARLEPAVLAQRLQTVARCSQLLVSYMGISLMMPDMFPDSSYCPGIASVQCAVDRLLAANSTHGIGTANSASGLPSAFWDALKQRFQGDGLEEIMGQIVGELGRRMGKENVLGHFHGLLGALMELVDDKALAVELTRAPTWLGDDSNTLAPQDVAGQTLLGPFFALSGFPGDCPAVIESYFKDITQRSRSDVESCIGSLRSTMDTFGHSLFRLVNGLVRASPESRQRLLQYVALVLTKNEGRAKMQVDERAVSSDGFILNWLLVLLKLCEPFMDAQCSKIDRIDRHYYLHSSLLSAEALTKVKASHNEWQTHCQKHQVDAATNSSKPPNFISDMFYCTLTMQHLGLLRMFSKYTHLVREMGEFKRHLDRLKEQRNMWASNPSAAAMYDQMMERHQKEFNRLISVKVAQETQILNPSVVNPSSQFFTLVMAWLIRQIDPRGQYPWQPLSWPLPADPPESFAMLPEFFVEDTAEYFLFLLKFDPKLIYGVPLSTLVAFIVVFVGQPQYIKNPYLRAKLVEILFFLTLDQGPGFMDLGTILNTDPMALDHLAPALMRFYVEVEQTGASSQFYDKFNIRYNISQVLKYLRHNDTHRQQMQDLSHDHDFFTRFINLLMNDTTYLLDESLATLAEIRTIQTEMASPTEWAAKPETYRRERETLLAQDERKAQSYVSLGNETVHMLRYLTKEVAAPFISRELVDRLAAMLNYNLQQMVGPKCTELKVKNREKYHFQPRQLLSEIMDIYLHLAGHPEFVRAVANDGRSYNPKWFAEAMRVFDKYGLKSSQDIEALQDLLQRVETIVQENTHQEEFLGEVPDEFLDPLMFTLMEDPVILPTSNVTVDRSTIKSHLLSDATDPFNRKPLSIDMILPNEELKAQIEAFKRSKHDA</sequence>
<dbReference type="GO" id="GO:0036503">
    <property type="term" value="P:ERAD pathway"/>
    <property type="evidence" value="ECO:0007669"/>
    <property type="project" value="InterPro"/>
</dbReference>
<dbReference type="InterPro" id="IPR003613">
    <property type="entry name" value="Ubox_domain"/>
</dbReference>
<dbReference type="Proteomes" id="UP001151582">
    <property type="component" value="Unassembled WGS sequence"/>
</dbReference>
<evidence type="ECO:0000256" key="3">
    <source>
        <dbReference type="ARBA" id="ARBA00004496"/>
    </source>
</evidence>
<evidence type="ECO:0000256" key="6">
    <source>
        <dbReference type="ARBA" id="ARBA00012483"/>
    </source>
</evidence>
<keyword evidence="10" id="KW-0539">Nucleus</keyword>
<dbReference type="PANTHER" id="PTHR13931:SF2">
    <property type="entry name" value="UBIQUITIN CONJUGATION FACTOR E4 B"/>
    <property type="match status" value="1"/>
</dbReference>
<dbReference type="Gene3D" id="3.30.40.10">
    <property type="entry name" value="Zinc/RING finger domain, C3HC4 (zinc finger)"/>
    <property type="match status" value="1"/>
</dbReference>
<dbReference type="GO" id="GO:0006511">
    <property type="term" value="P:ubiquitin-dependent protein catabolic process"/>
    <property type="evidence" value="ECO:0007669"/>
    <property type="project" value="InterPro"/>
</dbReference>
<keyword evidence="13" id="KW-0012">Acyltransferase</keyword>
<evidence type="ECO:0000313" key="13">
    <source>
        <dbReference type="EMBL" id="KAJ1975292.1"/>
    </source>
</evidence>
<feature type="domain" description="U-box" evidence="12">
    <location>
        <begin position="943"/>
        <end position="1017"/>
    </location>
</feature>
<dbReference type="OrthoDB" id="20295at2759"/>
<evidence type="ECO:0000256" key="2">
    <source>
        <dbReference type="ARBA" id="ARBA00004123"/>
    </source>
</evidence>
<evidence type="ECO:0000259" key="12">
    <source>
        <dbReference type="PROSITE" id="PS51698"/>
    </source>
</evidence>
<comment type="subcellular location">
    <subcellularLocation>
        <location evidence="3">Cytoplasm</location>
    </subcellularLocation>
    <subcellularLocation>
        <location evidence="2">Nucleus</location>
    </subcellularLocation>
</comment>
<accession>A0A9W8E868</accession>
<evidence type="ECO:0000256" key="11">
    <source>
        <dbReference type="SAM" id="MobiDB-lite"/>
    </source>
</evidence>
<comment type="pathway">
    <text evidence="4">Protein modification; protein ubiquitination.</text>
</comment>
<dbReference type="CDD" id="cd16657">
    <property type="entry name" value="RING-Ubox_UBE4A"/>
    <property type="match status" value="1"/>
</dbReference>
<comment type="catalytic activity">
    <reaction evidence="1">
        <text>S-ubiquitinyl-[E2 ubiquitin-conjugating enzyme]-L-cysteine + [acceptor protein]-L-lysine = [E2 ubiquitin-conjugating enzyme]-L-cysteine + N(6)-ubiquitinyl-[acceptor protein]-L-lysine.</text>
        <dbReference type="EC" id="2.3.2.27"/>
    </reaction>
</comment>
<evidence type="ECO:0000313" key="14">
    <source>
        <dbReference type="Proteomes" id="UP001151582"/>
    </source>
</evidence>
<comment type="similarity">
    <text evidence="5">Belongs to the ubiquitin conjugation factor E4 family.</text>
</comment>
<dbReference type="InterPro" id="IPR019474">
    <property type="entry name" value="Ub_conjug_fac_E4_core"/>
</dbReference>
<evidence type="ECO:0000256" key="8">
    <source>
        <dbReference type="ARBA" id="ARBA00022679"/>
    </source>
</evidence>
<dbReference type="SUPFAM" id="SSF57850">
    <property type="entry name" value="RING/U-box"/>
    <property type="match status" value="1"/>
</dbReference>
<dbReference type="GO" id="GO:0005737">
    <property type="term" value="C:cytoplasm"/>
    <property type="evidence" value="ECO:0007669"/>
    <property type="project" value="UniProtKB-SubCell"/>
</dbReference>
<dbReference type="AlphaFoldDB" id="A0A9W8E868"/>
<dbReference type="SMART" id="SM00504">
    <property type="entry name" value="Ubox"/>
    <property type="match status" value="1"/>
</dbReference>
<dbReference type="Pfam" id="PF04564">
    <property type="entry name" value="U-box"/>
    <property type="match status" value="1"/>
</dbReference>
<protein>
    <recommendedName>
        <fullName evidence="6">RING-type E3 ubiquitin transferase</fullName>
        <ecNumber evidence="6">2.3.2.27</ecNumber>
    </recommendedName>
</protein>
<dbReference type="PANTHER" id="PTHR13931">
    <property type="entry name" value="UBIQUITINATION FACTOR E4"/>
    <property type="match status" value="1"/>
</dbReference>
<dbReference type="EC" id="2.3.2.27" evidence="6"/>
<organism evidence="13 14">
    <name type="scientific">Dimargaris verticillata</name>
    <dbReference type="NCBI Taxonomy" id="2761393"/>
    <lineage>
        <taxon>Eukaryota</taxon>
        <taxon>Fungi</taxon>
        <taxon>Fungi incertae sedis</taxon>
        <taxon>Zoopagomycota</taxon>
        <taxon>Kickxellomycotina</taxon>
        <taxon>Dimargaritomycetes</taxon>
        <taxon>Dimargaritales</taxon>
        <taxon>Dimargaritaceae</taxon>
        <taxon>Dimargaris</taxon>
    </lineage>
</organism>
<evidence type="ECO:0000256" key="5">
    <source>
        <dbReference type="ARBA" id="ARBA00007434"/>
    </source>
</evidence>
<dbReference type="GO" id="GO:0000209">
    <property type="term" value="P:protein polyubiquitination"/>
    <property type="evidence" value="ECO:0007669"/>
    <property type="project" value="TreeGrafter"/>
</dbReference>
<dbReference type="EMBL" id="JANBQB010000544">
    <property type="protein sequence ID" value="KAJ1975292.1"/>
    <property type="molecule type" value="Genomic_DNA"/>
</dbReference>
<feature type="compositionally biased region" description="Pro residues" evidence="11">
    <location>
        <begin position="64"/>
        <end position="73"/>
    </location>
</feature>
<dbReference type="InterPro" id="IPR013083">
    <property type="entry name" value="Znf_RING/FYVE/PHD"/>
</dbReference>
<dbReference type="PROSITE" id="PS51698">
    <property type="entry name" value="U_BOX"/>
    <property type="match status" value="1"/>
</dbReference>
<keyword evidence="14" id="KW-1185">Reference proteome</keyword>
<keyword evidence="9" id="KW-0833">Ubl conjugation pathway</keyword>
<proteinExistence type="inferred from homology"/>
<evidence type="ECO:0000256" key="4">
    <source>
        <dbReference type="ARBA" id="ARBA00004906"/>
    </source>
</evidence>
<reference evidence="13" key="1">
    <citation type="submission" date="2022-07" db="EMBL/GenBank/DDBJ databases">
        <title>Phylogenomic reconstructions and comparative analyses of Kickxellomycotina fungi.</title>
        <authorList>
            <person name="Reynolds N.K."/>
            <person name="Stajich J.E."/>
            <person name="Barry K."/>
            <person name="Grigoriev I.V."/>
            <person name="Crous P."/>
            <person name="Smith M.E."/>
        </authorList>
    </citation>
    <scope>NUCLEOTIDE SEQUENCE</scope>
    <source>
        <strain evidence="13">RSA 567</strain>
    </source>
</reference>
<evidence type="ECO:0000256" key="9">
    <source>
        <dbReference type="ARBA" id="ARBA00022786"/>
    </source>
</evidence>
<evidence type="ECO:0000256" key="10">
    <source>
        <dbReference type="ARBA" id="ARBA00023242"/>
    </source>
</evidence>
<gene>
    <name evidence="13" type="primary">UFD2</name>
    <name evidence="13" type="ORF">H4R34_004391</name>
</gene>
<dbReference type="GO" id="GO:0000151">
    <property type="term" value="C:ubiquitin ligase complex"/>
    <property type="evidence" value="ECO:0007669"/>
    <property type="project" value="InterPro"/>
</dbReference>
<feature type="region of interest" description="Disordered" evidence="11">
    <location>
        <begin position="54"/>
        <end position="78"/>
    </location>
</feature>
<dbReference type="GO" id="GO:0005634">
    <property type="term" value="C:nucleus"/>
    <property type="evidence" value="ECO:0007669"/>
    <property type="project" value="UniProtKB-SubCell"/>
</dbReference>
<dbReference type="GO" id="GO:0034450">
    <property type="term" value="F:ubiquitin-ubiquitin ligase activity"/>
    <property type="evidence" value="ECO:0007669"/>
    <property type="project" value="InterPro"/>
</dbReference>
<keyword evidence="8 13" id="KW-0808">Transferase</keyword>
<dbReference type="Pfam" id="PF10408">
    <property type="entry name" value="Ufd2P_core"/>
    <property type="match status" value="1"/>
</dbReference>
<name>A0A9W8E868_9FUNG</name>
<dbReference type="FunFam" id="3.30.40.10:FF:000055">
    <property type="entry name" value="Ubiquitin conjugation factor e4 a"/>
    <property type="match status" value="1"/>
</dbReference>
<comment type="caution">
    <text evidence="13">The sequence shown here is derived from an EMBL/GenBank/DDBJ whole genome shotgun (WGS) entry which is preliminary data.</text>
</comment>